<organism evidence="2 3">
    <name type="scientific">Sorangium cellulosum</name>
    <name type="common">Polyangium cellulosum</name>
    <dbReference type="NCBI Taxonomy" id="56"/>
    <lineage>
        <taxon>Bacteria</taxon>
        <taxon>Pseudomonadati</taxon>
        <taxon>Myxococcota</taxon>
        <taxon>Polyangia</taxon>
        <taxon>Polyangiales</taxon>
        <taxon>Polyangiaceae</taxon>
        <taxon>Sorangium</taxon>
    </lineage>
</organism>
<dbReference type="Pfam" id="PF06182">
    <property type="entry name" value="ABC2_membrane_6"/>
    <property type="match status" value="1"/>
</dbReference>
<feature type="transmembrane region" description="Helical" evidence="1">
    <location>
        <begin position="27"/>
        <end position="48"/>
    </location>
</feature>
<feature type="transmembrane region" description="Helical" evidence="1">
    <location>
        <begin position="206"/>
        <end position="225"/>
    </location>
</feature>
<dbReference type="AlphaFoldDB" id="A0A150PLU5"/>
<proteinExistence type="predicted"/>
<keyword evidence="1" id="KW-0812">Transmembrane</keyword>
<evidence type="ECO:0000313" key="3">
    <source>
        <dbReference type="Proteomes" id="UP000075604"/>
    </source>
</evidence>
<name>A0A150PLU5_SORCE</name>
<keyword evidence="1" id="KW-1133">Transmembrane helix</keyword>
<comment type="caution">
    <text evidence="2">The sequence shown here is derived from an EMBL/GenBank/DDBJ whole genome shotgun (WGS) entry which is preliminary data.</text>
</comment>
<feature type="transmembrane region" description="Helical" evidence="1">
    <location>
        <begin position="237"/>
        <end position="256"/>
    </location>
</feature>
<keyword evidence="1" id="KW-0472">Membrane</keyword>
<dbReference type="InterPro" id="IPR010390">
    <property type="entry name" value="ABC-2_transporter-like"/>
</dbReference>
<reference evidence="2 3" key="1">
    <citation type="submission" date="2014-02" db="EMBL/GenBank/DDBJ databases">
        <title>The small core and large imbalanced accessory genome model reveals a collaborative survival strategy of Sorangium cellulosum strains in nature.</title>
        <authorList>
            <person name="Han K."/>
            <person name="Peng R."/>
            <person name="Blom J."/>
            <person name="Li Y.-Z."/>
        </authorList>
    </citation>
    <scope>NUCLEOTIDE SEQUENCE [LARGE SCALE GENOMIC DNA]</scope>
    <source>
        <strain evidence="2 3">So0157-18</strain>
    </source>
</reference>
<accession>A0A150PLU5</accession>
<dbReference type="Proteomes" id="UP000075604">
    <property type="component" value="Unassembled WGS sequence"/>
</dbReference>
<feature type="transmembrane region" description="Helical" evidence="1">
    <location>
        <begin position="60"/>
        <end position="80"/>
    </location>
</feature>
<feature type="transmembrane region" description="Helical" evidence="1">
    <location>
        <begin position="149"/>
        <end position="175"/>
    </location>
</feature>
<feature type="transmembrane region" description="Helical" evidence="1">
    <location>
        <begin position="123"/>
        <end position="143"/>
    </location>
</feature>
<protein>
    <submittedName>
        <fullName evidence="2">ABC transporter permease</fullName>
    </submittedName>
</protein>
<gene>
    <name evidence="2" type="ORF">BE04_07450</name>
</gene>
<dbReference type="EMBL" id="JELX01002046">
    <property type="protein sequence ID" value="KYF56699.1"/>
    <property type="molecule type" value="Genomic_DNA"/>
</dbReference>
<dbReference type="PANTHER" id="PTHR36833">
    <property type="entry name" value="SLR0610 PROTEIN-RELATED"/>
    <property type="match status" value="1"/>
</dbReference>
<evidence type="ECO:0000256" key="1">
    <source>
        <dbReference type="SAM" id="Phobius"/>
    </source>
</evidence>
<sequence length="268" mass="29723">MWRDATTLYLRLAAASLRAQMQYRASFAMWSIGQFIMVGIELLGVWALFDRFGAVRGWRFADVALLFGLVNVSFALAEAFGRGFDTFSTVVRSGDFDRMLLRPRSTAFQVATSEFQFLRAGRLAVGLVMLLWAGAALDVGWTAAKVGLLAGAIAGGACVFYGLLVLQATLCFWTVESLEIMNTLTYGGTEAAQYPLTLYRDWFRRFFTFVVPLAFVSYIPAGALLERPTVPALPEAARWASPLVGVVFLLVSLRIWRFGERRYQSTGS</sequence>
<dbReference type="PANTHER" id="PTHR36833:SF1">
    <property type="entry name" value="INTEGRAL MEMBRANE TRANSPORT PROTEIN"/>
    <property type="match status" value="1"/>
</dbReference>
<evidence type="ECO:0000313" key="2">
    <source>
        <dbReference type="EMBL" id="KYF56699.1"/>
    </source>
</evidence>